<reference evidence="3 4" key="1">
    <citation type="submission" date="2023-08" db="EMBL/GenBank/DDBJ databases">
        <authorList>
            <person name="Girao M."/>
            <person name="Carvalho M.F."/>
        </authorList>
    </citation>
    <scope>NUCLEOTIDE SEQUENCE [LARGE SCALE GENOMIC DNA]</scope>
    <source>
        <strain evidence="3 4">CT-R113</strain>
    </source>
</reference>
<proteinExistence type="predicted"/>
<name>A0ABU7K3J1_9ACTN</name>
<dbReference type="SUPFAM" id="SSF53756">
    <property type="entry name" value="UDP-Glycosyltransferase/glycogen phosphorylase"/>
    <property type="match status" value="1"/>
</dbReference>
<dbReference type="EMBL" id="JAUZMY010000004">
    <property type="protein sequence ID" value="MEE2036798.1"/>
    <property type="molecule type" value="Genomic_DNA"/>
</dbReference>
<dbReference type="Pfam" id="PF03033">
    <property type="entry name" value="Glyco_transf_28"/>
    <property type="match status" value="1"/>
</dbReference>
<evidence type="ECO:0000313" key="4">
    <source>
        <dbReference type="Proteomes" id="UP001356095"/>
    </source>
</evidence>
<comment type="caution">
    <text evidence="3">The sequence shown here is derived from an EMBL/GenBank/DDBJ whole genome shotgun (WGS) entry which is preliminary data.</text>
</comment>
<organism evidence="3 4">
    <name type="scientific">Nocardiopsis codii</name>
    <dbReference type="NCBI Taxonomy" id="3065942"/>
    <lineage>
        <taxon>Bacteria</taxon>
        <taxon>Bacillati</taxon>
        <taxon>Actinomycetota</taxon>
        <taxon>Actinomycetes</taxon>
        <taxon>Streptosporangiales</taxon>
        <taxon>Nocardiopsidaceae</taxon>
        <taxon>Nocardiopsis</taxon>
    </lineage>
</organism>
<evidence type="ECO:0000259" key="2">
    <source>
        <dbReference type="Pfam" id="PF06722"/>
    </source>
</evidence>
<protein>
    <submittedName>
        <fullName evidence="3">Glycosyltransferase</fullName>
    </submittedName>
</protein>
<feature type="domain" description="Glycosyltransferase family 28 N-terminal" evidence="1">
    <location>
        <begin position="4"/>
        <end position="120"/>
    </location>
</feature>
<gene>
    <name evidence="3" type="ORF">Q8791_06120</name>
</gene>
<dbReference type="Gene3D" id="3.40.50.2000">
    <property type="entry name" value="Glycogen Phosphorylase B"/>
    <property type="match status" value="2"/>
</dbReference>
<dbReference type="InterPro" id="IPR050426">
    <property type="entry name" value="Glycosyltransferase_28"/>
</dbReference>
<dbReference type="RefSeq" id="WP_330090595.1">
    <property type="nucleotide sequence ID" value="NZ_JAUZMY010000004.1"/>
</dbReference>
<feature type="domain" description="Erythromycin biosynthesis protein CIII-like C-terminal" evidence="2">
    <location>
        <begin position="292"/>
        <end position="392"/>
    </location>
</feature>
<keyword evidence="4" id="KW-1185">Reference proteome</keyword>
<dbReference type="CDD" id="cd03784">
    <property type="entry name" value="GT1_Gtf-like"/>
    <property type="match status" value="1"/>
</dbReference>
<evidence type="ECO:0000259" key="1">
    <source>
        <dbReference type="Pfam" id="PF03033"/>
    </source>
</evidence>
<dbReference type="InterPro" id="IPR010610">
    <property type="entry name" value="EryCIII-like_C"/>
</dbReference>
<sequence length="409" mass="42981">MRALIITTGSRGDVQPFVALSRALTQSGHEAVIAAPRRFGALVSRHGTEFLPMDEGVLALQDDLTHRGLLTALTSARAVAPLLRAWLDDVARLVGTECDVVVYAPKALGATDLADRIGVPSIAALTVPLYTPTGEFGTPLVPARLPAALRRPSWRLVSAVEGAHRGLVGRWRSGRLGLSGPPAKLAERIASEGALHLWSRHLLSAPADWPSGAAPLGALGLPRESGWTPPESLTRFLSEGEAPVYVGFGSTVARDPDGLTRAVVEGVRLSGRRAILASGWGALSSRPQSSKEVLVVDEVPHDHVFAHVAVAVHHGGAGTVAAALRAGVPQVVRPFVGDQWFWGQRVRAIGVGPAPLTGRLSPESVAAAITRATEHTDRAERLAELVKEEEANAPGDAVRRVLAAASRAS</sequence>
<evidence type="ECO:0000313" key="3">
    <source>
        <dbReference type="EMBL" id="MEE2036798.1"/>
    </source>
</evidence>
<dbReference type="InterPro" id="IPR004276">
    <property type="entry name" value="GlycoTrans_28_N"/>
</dbReference>
<accession>A0ABU7K3J1</accession>
<dbReference type="Pfam" id="PF06722">
    <property type="entry name" value="EryCIII-like_C"/>
    <property type="match status" value="1"/>
</dbReference>
<dbReference type="PANTHER" id="PTHR48050:SF13">
    <property type="entry name" value="STEROL 3-BETA-GLUCOSYLTRANSFERASE UGT80A2"/>
    <property type="match status" value="1"/>
</dbReference>
<dbReference type="PANTHER" id="PTHR48050">
    <property type="entry name" value="STEROL 3-BETA-GLUCOSYLTRANSFERASE"/>
    <property type="match status" value="1"/>
</dbReference>
<dbReference type="InterPro" id="IPR002213">
    <property type="entry name" value="UDP_glucos_trans"/>
</dbReference>
<dbReference type="Proteomes" id="UP001356095">
    <property type="component" value="Unassembled WGS sequence"/>
</dbReference>